<reference evidence="2 3" key="1">
    <citation type="submission" date="2014-02" db="EMBL/GenBank/DDBJ databases">
        <title>Draft genome sequence of Lysinibacillus manganicus DSM 26584T.</title>
        <authorList>
            <person name="Zhang F."/>
            <person name="Wang G."/>
            <person name="Zhang L."/>
        </authorList>
    </citation>
    <scope>NUCLEOTIDE SEQUENCE [LARGE SCALE GENOMIC DNA]</scope>
    <source>
        <strain evidence="2 3">DSM 26584</strain>
    </source>
</reference>
<gene>
    <name evidence="2" type="ORF">CD29_09260</name>
</gene>
<dbReference type="PROSITE" id="PS51257">
    <property type="entry name" value="PROKAR_LIPOPROTEIN"/>
    <property type="match status" value="1"/>
</dbReference>
<organism evidence="2 3">
    <name type="scientific">Ureibacillus manganicus DSM 26584</name>
    <dbReference type="NCBI Taxonomy" id="1384049"/>
    <lineage>
        <taxon>Bacteria</taxon>
        <taxon>Bacillati</taxon>
        <taxon>Bacillota</taxon>
        <taxon>Bacilli</taxon>
        <taxon>Bacillales</taxon>
        <taxon>Caryophanaceae</taxon>
        <taxon>Ureibacillus</taxon>
    </lineage>
</organism>
<dbReference type="EMBL" id="JPVN01000009">
    <property type="protein sequence ID" value="KGR78855.1"/>
    <property type="molecule type" value="Genomic_DNA"/>
</dbReference>
<name>A0A0A3I5T5_9BACL</name>
<protein>
    <submittedName>
        <fullName evidence="2">Uncharacterized protein</fullName>
    </submittedName>
</protein>
<feature type="transmembrane region" description="Helical" evidence="1">
    <location>
        <begin position="20"/>
        <end position="40"/>
    </location>
</feature>
<evidence type="ECO:0000256" key="1">
    <source>
        <dbReference type="SAM" id="Phobius"/>
    </source>
</evidence>
<dbReference type="RefSeq" id="WP_036185561.1">
    <property type="nucleotide sequence ID" value="NZ_AVDA01000009.1"/>
</dbReference>
<feature type="transmembrane region" description="Helical" evidence="1">
    <location>
        <begin position="186"/>
        <end position="204"/>
    </location>
</feature>
<keyword evidence="1" id="KW-0472">Membrane</keyword>
<dbReference type="STRING" id="1384049.CD29_09260"/>
<dbReference type="OrthoDB" id="2320684at2"/>
<evidence type="ECO:0000313" key="3">
    <source>
        <dbReference type="Proteomes" id="UP000030416"/>
    </source>
</evidence>
<feature type="transmembrane region" description="Helical" evidence="1">
    <location>
        <begin position="224"/>
        <end position="251"/>
    </location>
</feature>
<dbReference type="eggNOG" id="ENOG502Z8B9">
    <property type="taxonomic scope" value="Bacteria"/>
</dbReference>
<keyword evidence="1" id="KW-1133">Transmembrane helix</keyword>
<evidence type="ECO:0000313" key="2">
    <source>
        <dbReference type="EMBL" id="KGR78855.1"/>
    </source>
</evidence>
<feature type="transmembrane region" description="Helical" evidence="1">
    <location>
        <begin position="317"/>
        <end position="334"/>
    </location>
</feature>
<feature type="transmembrane region" description="Helical" evidence="1">
    <location>
        <begin position="292"/>
        <end position="310"/>
    </location>
</feature>
<comment type="caution">
    <text evidence="2">The sequence shown here is derived from an EMBL/GenBank/DDBJ whole genome shotgun (WGS) entry which is preliminary data.</text>
</comment>
<proteinExistence type="predicted"/>
<dbReference type="Proteomes" id="UP000030416">
    <property type="component" value="Unassembled WGS sequence"/>
</dbReference>
<sequence>MWAYFKFELTQFIRNKKNIAVYVILLFLACFYAFEMAPSYKPIERVDAREIESRYLVREAFLSEFRDNPDRFSGMAGFGLAIYPEWNRLEKDRLDALNTGDYIKYSEATSGWYVYSNNFTYNSDFFSYSPGYYSHGNLYAEDDGYYGYLYSASRYKGYAEGKSELSLNVFEERTALQTVQRLLESYLPLILMIGCIFLTVDIVLKDRLNPTILKGFPISDWKKVVVKGFVALIGSIGMVLPLSIGLIFIGINYGFGDFNLPVPIYTLGEDVAIFLKGDFVNIPMGHYLLENFMLIALIFIFLISLILLSSMVIKNEFANLVVGAVFITNEVFYFKRGIGYWHEVELYPTNYVQVGQILSGYRNYIYGSSQLILNNGLIVMGISSLVLVVFIFIISKIKRYKLI</sequence>
<feature type="transmembrane region" description="Helical" evidence="1">
    <location>
        <begin position="371"/>
        <end position="394"/>
    </location>
</feature>
<keyword evidence="1" id="KW-0812">Transmembrane</keyword>
<keyword evidence="3" id="KW-1185">Reference proteome</keyword>
<dbReference type="AlphaFoldDB" id="A0A0A3I5T5"/>
<accession>A0A0A3I5T5</accession>